<dbReference type="SMART" id="SM00174">
    <property type="entry name" value="RHO"/>
    <property type="match status" value="1"/>
</dbReference>
<dbReference type="RefSeq" id="XP_001738141.1">
    <property type="nucleotide sequence ID" value="XM_001738089.1"/>
</dbReference>
<evidence type="ECO:0000313" key="11">
    <source>
        <dbReference type="Proteomes" id="UP000008076"/>
    </source>
</evidence>
<evidence type="ECO:0000256" key="6">
    <source>
        <dbReference type="ARBA" id="ARBA00023134"/>
    </source>
</evidence>
<proteinExistence type="inferred from homology"/>
<keyword evidence="7" id="KW-0472">Membrane</keyword>
<dbReference type="EC" id="3.1.4.12" evidence="10"/>
<organism evidence="11">
    <name type="scientific">Entamoeba dispar (strain ATCC PRA-260 / SAW760)</name>
    <dbReference type="NCBI Taxonomy" id="370354"/>
    <lineage>
        <taxon>Eukaryota</taxon>
        <taxon>Amoebozoa</taxon>
        <taxon>Evosea</taxon>
        <taxon>Archamoebae</taxon>
        <taxon>Mastigamoebida</taxon>
        <taxon>Entamoebidae</taxon>
        <taxon>Entamoeba</taxon>
    </lineage>
</organism>
<dbReference type="SUPFAM" id="SSF52540">
    <property type="entry name" value="P-loop containing nucleoside triphosphate hydrolases"/>
    <property type="match status" value="1"/>
</dbReference>
<evidence type="ECO:0000256" key="4">
    <source>
        <dbReference type="ARBA" id="ARBA00022741"/>
    </source>
</evidence>
<name>B0EIV2_ENTDS</name>
<reference evidence="11" key="1">
    <citation type="submission" date="2007-12" db="EMBL/GenBank/DDBJ databases">
        <title>Annotation of Entamoeba dispar SAW760.</title>
        <authorList>
            <person name="Lorenzi H."/>
            <person name="Inman J."/>
            <person name="Schobel S."/>
            <person name="Amedeo P."/>
            <person name="Caler E."/>
        </authorList>
    </citation>
    <scope>NUCLEOTIDE SEQUENCE [LARGE SCALE GENOMIC DNA]</scope>
    <source>
        <strain evidence="11">ATCC PRA-260 / SAW760</strain>
    </source>
</reference>
<keyword evidence="9" id="KW-0636">Prenylation</keyword>
<evidence type="ECO:0000256" key="8">
    <source>
        <dbReference type="ARBA" id="ARBA00023288"/>
    </source>
</evidence>
<evidence type="ECO:0000256" key="9">
    <source>
        <dbReference type="ARBA" id="ARBA00023289"/>
    </source>
</evidence>
<protein>
    <submittedName>
        <fullName evidence="10">GTP-binding protein YPTC1, putative</fullName>
        <ecNumber evidence="10">3.1.4.12</ecNumber>
    </submittedName>
</protein>
<dbReference type="Pfam" id="PF00071">
    <property type="entry name" value="Ras"/>
    <property type="match status" value="1"/>
</dbReference>
<dbReference type="CDD" id="cd00154">
    <property type="entry name" value="Rab"/>
    <property type="match status" value="1"/>
</dbReference>
<dbReference type="PROSITE" id="PS00675">
    <property type="entry name" value="SIGMA54_INTERACT_1"/>
    <property type="match status" value="1"/>
</dbReference>
<dbReference type="Proteomes" id="UP000008076">
    <property type="component" value="Unassembled WGS sequence"/>
</dbReference>
<dbReference type="InterPro" id="IPR025662">
    <property type="entry name" value="Sigma_54_int_dom_ATP-bd_1"/>
</dbReference>
<keyword evidence="10" id="KW-0378">Hydrolase</keyword>
<dbReference type="AlphaFoldDB" id="B0EIV2"/>
<dbReference type="VEuPathDB" id="AmoebaDB:EDI_077330"/>
<keyword evidence="11" id="KW-1185">Reference proteome</keyword>
<dbReference type="EMBL" id="DS549500">
    <property type="protein sequence ID" value="EDR25554.1"/>
    <property type="molecule type" value="Genomic_DNA"/>
</dbReference>
<dbReference type="Gene3D" id="3.40.50.300">
    <property type="entry name" value="P-loop containing nucleotide triphosphate hydrolases"/>
    <property type="match status" value="1"/>
</dbReference>
<dbReference type="SMART" id="SM00173">
    <property type="entry name" value="RAS"/>
    <property type="match status" value="1"/>
</dbReference>
<dbReference type="InterPro" id="IPR027417">
    <property type="entry name" value="P-loop_NTPase"/>
</dbReference>
<keyword evidence="4" id="KW-0547">Nucleotide-binding</keyword>
<keyword evidence="6" id="KW-0342">GTP-binding</keyword>
<keyword evidence="5" id="KW-0653">Protein transport</keyword>
<evidence type="ECO:0000256" key="7">
    <source>
        <dbReference type="ARBA" id="ARBA00023136"/>
    </source>
</evidence>
<dbReference type="GO" id="GO:0003924">
    <property type="term" value="F:GTPase activity"/>
    <property type="evidence" value="ECO:0007669"/>
    <property type="project" value="InterPro"/>
</dbReference>
<dbReference type="PRINTS" id="PR00449">
    <property type="entry name" value="RASTRNSFRMNG"/>
</dbReference>
<dbReference type="GO" id="GO:0015031">
    <property type="term" value="P:protein transport"/>
    <property type="evidence" value="ECO:0007669"/>
    <property type="project" value="UniProtKB-KW"/>
</dbReference>
<dbReference type="SMART" id="SM00176">
    <property type="entry name" value="RAN"/>
    <property type="match status" value="1"/>
</dbReference>
<dbReference type="InterPro" id="IPR005225">
    <property type="entry name" value="Small_GTP-bd"/>
</dbReference>
<accession>B0EIV2</accession>
<dbReference type="GO" id="GO:0012505">
    <property type="term" value="C:endomembrane system"/>
    <property type="evidence" value="ECO:0007669"/>
    <property type="project" value="UniProtKB-SubCell"/>
</dbReference>
<dbReference type="PROSITE" id="PS51417">
    <property type="entry name" value="ARF"/>
    <property type="match status" value="1"/>
</dbReference>
<dbReference type="GeneID" id="5883209"/>
<keyword evidence="3" id="KW-0813">Transport</keyword>
<evidence type="ECO:0000256" key="1">
    <source>
        <dbReference type="ARBA" id="ARBA00004308"/>
    </source>
</evidence>
<evidence type="ECO:0000256" key="2">
    <source>
        <dbReference type="ARBA" id="ARBA00010142"/>
    </source>
</evidence>
<dbReference type="OMA" id="CGCLFTE"/>
<dbReference type="PROSITE" id="PS51420">
    <property type="entry name" value="RHO"/>
    <property type="match status" value="1"/>
</dbReference>
<comment type="subcellular location">
    <subcellularLocation>
        <location evidence="1">Endomembrane system</location>
    </subcellularLocation>
</comment>
<dbReference type="InterPro" id="IPR001806">
    <property type="entry name" value="Small_GTPase"/>
</dbReference>
<dbReference type="GO" id="GO:0005525">
    <property type="term" value="F:GTP binding"/>
    <property type="evidence" value="ECO:0007669"/>
    <property type="project" value="UniProtKB-KW"/>
</dbReference>
<evidence type="ECO:0000313" key="10">
    <source>
        <dbReference type="EMBL" id="EDR25554.1"/>
    </source>
</evidence>
<keyword evidence="8" id="KW-0449">Lipoprotein</keyword>
<dbReference type="OrthoDB" id="9989112at2759"/>
<dbReference type="FunFam" id="3.40.50.300:FF:000586">
    <property type="entry name" value="Rab family GTPase"/>
    <property type="match status" value="1"/>
</dbReference>
<comment type="similarity">
    <text evidence="2">Belongs to the small GTPase superfamily. Rho family.</text>
</comment>
<dbReference type="NCBIfam" id="TIGR00231">
    <property type="entry name" value="small_GTP"/>
    <property type="match status" value="1"/>
</dbReference>
<dbReference type="PROSITE" id="PS51419">
    <property type="entry name" value="RAB"/>
    <property type="match status" value="1"/>
</dbReference>
<evidence type="ECO:0000256" key="5">
    <source>
        <dbReference type="ARBA" id="ARBA00022927"/>
    </source>
</evidence>
<dbReference type="InterPro" id="IPR050227">
    <property type="entry name" value="Rab"/>
</dbReference>
<sequence>MTHTYPNFNHLFKILIIGESGVGKTALMQRFCDNIFEPCYMPTVGVDFKLKLMKLNNEIIKMQLWDTAGQERFRNITSSYYRGTQGVLIVYDVTDTSTFDQISSWFNEVMRKTEHNPPVIYIIGNKMDLKDRICVQPESIERLVKKIGGIKYFFISAKDGNGVEDIFSQLGFDILQKKELIVTNEKQCVIQPYKKDHQNTCQC</sequence>
<evidence type="ECO:0000256" key="3">
    <source>
        <dbReference type="ARBA" id="ARBA00022448"/>
    </source>
</evidence>
<gene>
    <name evidence="10" type="ORF">EDI_077330</name>
</gene>
<dbReference type="PANTHER" id="PTHR47977">
    <property type="entry name" value="RAS-RELATED PROTEIN RAB"/>
    <property type="match status" value="1"/>
</dbReference>
<dbReference type="PROSITE" id="PS51421">
    <property type="entry name" value="RAS"/>
    <property type="match status" value="1"/>
</dbReference>
<dbReference type="KEGG" id="edi:EDI_077330"/>
<dbReference type="GO" id="GO:0004767">
    <property type="term" value="F:sphingomyelin phosphodiesterase activity"/>
    <property type="evidence" value="ECO:0007669"/>
    <property type="project" value="UniProtKB-EC"/>
</dbReference>
<dbReference type="eggNOG" id="KOG0079">
    <property type="taxonomic scope" value="Eukaryota"/>
</dbReference>
<dbReference type="SMART" id="SM00175">
    <property type="entry name" value="RAB"/>
    <property type="match status" value="1"/>
</dbReference>
<dbReference type="SMART" id="SM00177">
    <property type="entry name" value="ARF"/>
    <property type="match status" value="1"/>
</dbReference>